<protein>
    <submittedName>
        <fullName evidence="1">Uncharacterized protein</fullName>
    </submittedName>
</protein>
<dbReference type="Proteomes" id="UP000016638">
    <property type="component" value="Unassembled WGS sequence"/>
</dbReference>
<dbReference type="PATRIC" id="fig|1125712.3.peg.1268"/>
<dbReference type="RefSeq" id="WP_021726179.1">
    <property type="nucleotide sequence ID" value="NZ_AWEZ01000045.1"/>
</dbReference>
<dbReference type="OrthoDB" id="1642308at2"/>
<organism evidence="1 2">
    <name type="scientific">Olsenella profusa F0195</name>
    <dbReference type="NCBI Taxonomy" id="1125712"/>
    <lineage>
        <taxon>Bacteria</taxon>
        <taxon>Bacillati</taxon>
        <taxon>Actinomycetota</taxon>
        <taxon>Coriobacteriia</taxon>
        <taxon>Coriobacteriales</taxon>
        <taxon>Atopobiaceae</taxon>
        <taxon>Olsenella</taxon>
    </lineage>
</organism>
<reference evidence="1 2" key="1">
    <citation type="submission" date="2013-08" db="EMBL/GenBank/DDBJ databases">
        <authorList>
            <person name="Durkin A.S."/>
            <person name="Haft D.R."/>
            <person name="McCorrison J."/>
            <person name="Torralba M."/>
            <person name="Gillis M."/>
            <person name="Haft D.H."/>
            <person name="Methe B."/>
            <person name="Sutton G."/>
            <person name="Nelson K.E."/>
        </authorList>
    </citation>
    <scope>NUCLEOTIDE SEQUENCE [LARGE SCALE GENOMIC DNA]</scope>
    <source>
        <strain evidence="1 2">F0195</strain>
    </source>
</reference>
<gene>
    <name evidence="1" type="ORF">HMPREF1316_0142</name>
</gene>
<evidence type="ECO:0000313" key="1">
    <source>
        <dbReference type="EMBL" id="ERL08310.1"/>
    </source>
</evidence>
<proteinExistence type="predicted"/>
<dbReference type="STRING" id="1125712.HMPREF1316_0142"/>
<dbReference type="AlphaFoldDB" id="U2TPE9"/>
<name>U2TPE9_9ACTN</name>
<evidence type="ECO:0000313" key="2">
    <source>
        <dbReference type="Proteomes" id="UP000016638"/>
    </source>
</evidence>
<accession>U2TPE9</accession>
<sequence length="118" mass="13235">MAPESSLVHDLEPSHRILVGRLHLESEAHNAKACLRLPDDRDSLRRIDEGYGLLKKSLGAHGGFRTSDIQGWLDLWWVSRNVGGSMAERVAWLPDRAMRCRATLGCRDYHQKKASSGS</sequence>
<comment type="caution">
    <text evidence="1">The sequence shown here is derived from an EMBL/GenBank/DDBJ whole genome shotgun (WGS) entry which is preliminary data.</text>
</comment>
<keyword evidence="2" id="KW-1185">Reference proteome</keyword>
<dbReference type="EMBL" id="AWEZ01000045">
    <property type="protein sequence ID" value="ERL08310.1"/>
    <property type="molecule type" value="Genomic_DNA"/>
</dbReference>